<reference evidence="2" key="1">
    <citation type="submission" date="2021-01" db="EMBL/GenBank/DDBJ databases">
        <title>Whole genome shotgun sequence of Virgisporangium ochraceum NBRC 16418.</title>
        <authorList>
            <person name="Komaki H."/>
            <person name="Tamura T."/>
        </authorList>
    </citation>
    <scope>NUCLEOTIDE SEQUENCE</scope>
    <source>
        <strain evidence="2">NBRC 16418</strain>
    </source>
</reference>
<organism evidence="2 3">
    <name type="scientific">Virgisporangium ochraceum</name>
    <dbReference type="NCBI Taxonomy" id="65505"/>
    <lineage>
        <taxon>Bacteria</taxon>
        <taxon>Bacillati</taxon>
        <taxon>Actinomycetota</taxon>
        <taxon>Actinomycetes</taxon>
        <taxon>Micromonosporales</taxon>
        <taxon>Micromonosporaceae</taxon>
        <taxon>Virgisporangium</taxon>
    </lineage>
</organism>
<evidence type="ECO:0000313" key="2">
    <source>
        <dbReference type="EMBL" id="GIJ73453.1"/>
    </source>
</evidence>
<sequence length="268" mass="30415">MDSIEVSDVVDTYLRLVDEEAPGVVEGLYLVGSVALGEFRAHTSDVDFVAVTAEPLAPTTVSALDRAHRRLRRHRRRPTFDGHYVTWADLRADPALAPHRPTSHEGRLKAAPSTVDPVAWHTLARCGVVCRGPAVADLDVWTDPDVLRRWVLRNLDDYWGRLRRRGGRLPTAHGLVSLSDYAVEWCVPGLSRIHYTVVTGEVTGKEGGVRHALRTFPSRWERILQESLRIRVRSHRRSLYGSPFQRRRDLLAFWDMLYDDAQRAVTGR</sequence>
<dbReference type="AlphaFoldDB" id="A0A8J4EG96"/>
<protein>
    <recommendedName>
        <fullName evidence="1">Polymerase nucleotidyl transferase domain-containing protein</fullName>
    </recommendedName>
</protein>
<name>A0A8J4EG96_9ACTN</name>
<dbReference type="GO" id="GO:0016779">
    <property type="term" value="F:nucleotidyltransferase activity"/>
    <property type="evidence" value="ECO:0007669"/>
    <property type="project" value="InterPro"/>
</dbReference>
<dbReference type="InterPro" id="IPR002934">
    <property type="entry name" value="Polymerase_NTP_transf_dom"/>
</dbReference>
<dbReference type="SUPFAM" id="SSF81301">
    <property type="entry name" value="Nucleotidyltransferase"/>
    <property type="match status" value="1"/>
</dbReference>
<accession>A0A8J4EG96</accession>
<dbReference type="RefSeq" id="WP_203933278.1">
    <property type="nucleotide sequence ID" value="NZ_BOPH01000115.1"/>
</dbReference>
<feature type="domain" description="Polymerase nucleotidyl transferase" evidence="1">
    <location>
        <begin position="16"/>
        <end position="55"/>
    </location>
</feature>
<dbReference type="Pfam" id="PF01909">
    <property type="entry name" value="NTP_transf_2"/>
    <property type="match status" value="1"/>
</dbReference>
<keyword evidence="3" id="KW-1185">Reference proteome</keyword>
<proteinExistence type="predicted"/>
<gene>
    <name evidence="2" type="ORF">Voc01_083700</name>
</gene>
<dbReference type="Proteomes" id="UP000635606">
    <property type="component" value="Unassembled WGS sequence"/>
</dbReference>
<dbReference type="InterPro" id="IPR043519">
    <property type="entry name" value="NT_sf"/>
</dbReference>
<evidence type="ECO:0000313" key="3">
    <source>
        <dbReference type="Proteomes" id="UP000635606"/>
    </source>
</evidence>
<evidence type="ECO:0000259" key="1">
    <source>
        <dbReference type="Pfam" id="PF01909"/>
    </source>
</evidence>
<comment type="caution">
    <text evidence="2">The sequence shown here is derived from an EMBL/GenBank/DDBJ whole genome shotgun (WGS) entry which is preliminary data.</text>
</comment>
<dbReference type="EMBL" id="BOPH01000115">
    <property type="protein sequence ID" value="GIJ73453.1"/>
    <property type="molecule type" value="Genomic_DNA"/>
</dbReference>